<feature type="transmembrane region" description="Helical" evidence="6">
    <location>
        <begin position="294"/>
        <end position="320"/>
    </location>
</feature>
<name>A0A6A7MZ21_9BURK</name>
<dbReference type="PANTHER" id="PTHR30250:SF11">
    <property type="entry name" value="O-ANTIGEN TRANSPORTER-RELATED"/>
    <property type="match status" value="1"/>
</dbReference>
<dbReference type="GO" id="GO:0005886">
    <property type="term" value="C:plasma membrane"/>
    <property type="evidence" value="ECO:0007669"/>
    <property type="project" value="UniProtKB-SubCell"/>
</dbReference>
<evidence type="ECO:0000256" key="3">
    <source>
        <dbReference type="ARBA" id="ARBA00022692"/>
    </source>
</evidence>
<proteinExistence type="predicted"/>
<feature type="transmembrane region" description="Helical" evidence="6">
    <location>
        <begin position="176"/>
        <end position="195"/>
    </location>
</feature>
<feature type="transmembrane region" description="Helical" evidence="6">
    <location>
        <begin position="79"/>
        <end position="103"/>
    </location>
</feature>
<evidence type="ECO:0000313" key="8">
    <source>
        <dbReference type="Proteomes" id="UP000440498"/>
    </source>
</evidence>
<feature type="transmembrane region" description="Helical" evidence="6">
    <location>
        <begin position="12"/>
        <end position="32"/>
    </location>
</feature>
<keyword evidence="5 6" id="KW-0472">Membrane</keyword>
<evidence type="ECO:0000256" key="2">
    <source>
        <dbReference type="ARBA" id="ARBA00022475"/>
    </source>
</evidence>
<dbReference type="PANTHER" id="PTHR30250">
    <property type="entry name" value="PST FAMILY PREDICTED COLANIC ACID TRANSPORTER"/>
    <property type="match status" value="1"/>
</dbReference>
<feature type="transmembrane region" description="Helical" evidence="6">
    <location>
        <begin position="388"/>
        <end position="406"/>
    </location>
</feature>
<feature type="transmembrane region" description="Helical" evidence="6">
    <location>
        <begin position="216"/>
        <end position="236"/>
    </location>
</feature>
<comment type="subcellular location">
    <subcellularLocation>
        <location evidence="1">Cell membrane</location>
        <topology evidence="1">Multi-pass membrane protein</topology>
    </subcellularLocation>
</comment>
<dbReference type="AlphaFoldDB" id="A0A6A7MZ21"/>
<dbReference type="InterPro" id="IPR002797">
    <property type="entry name" value="Polysacc_synth"/>
</dbReference>
<protein>
    <submittedName>
        <fullName evidence="7">Oligosaccharide flippase family protein</fullName>
    </submittedName>
</protein>
<feature type="transmembrane region" description="Helical" evidence="6">
    <location>
        <begin position="256"/>
        <end position="274"/>
    </location>
</feature>
<evidence type="ECO:0000256" key="1">
    <source>
        <dbReference type="ARBA" id="ARBA00004651"/>
    </source>
</evidence>
<evidence type="ECO:0000256" key="4">
    <source>
        <dbReference type="ARBA" id="ARBA00022989"/>
    </source>
</evidence>
<keyword evidence="4 6" id="KW-1133">Transmembrane helix</keyword>
<sequence length="424" mass="45598">MSMVRRILGMSVARGYGVMLSLATLFVSARILGPTGRGEFAAAMAWAALFATLSNLSLGQALQHRLQSSEKKMDLGEQLGTLGGLTVLLSVVALGSAAALYWYTGGSLFKGLDGTLLLLAMASVPLLTWEQFASNILAAAARTELLNRAQYGGRTAGFLIFFLLVVYWRFGVNGALASQLLGQLLVALMVGWPLWKLAGRSVRWAQREVTPLLRSGTLIHLTTVSAFLLDQVSILLINNYLGKQDVGYYQLAQQMVGLLLIVPQSALMVIYGGLAGSNPDQFWPTQRSVAKKVLAALAVVALLAYLLAPFAIGLVAGPAFAPSAKMFQALLPTVLGISLALLMTPQWISRGMLKMNTILTIVVSGVVVLSSSWVIPRYGVDGAIGVRLAVYAVWVPLAQMLFWWWCNKRADAAHLNAMSKGVEE</sequence>
<dbReference type="Proteomes" id="UP000440498">
    <property type="component" value="Unassembled WGS sequence"/>
</dbReference>
<keyword evidence="8" id="KW-1185">Reference proteome</keyword>
<evidence type="ECO:0000256" key="6">
    <source>
        <dbReference type="SAM" id="Phobius"/>
    </source>
</evidence>
<comment type="caution">
    <text evidence="7">The sequence shown here is derived from an EMBL/GenBank/DDBJ whole genome shotgun (WGS) entry which is preliminary data.</text>
</comment>
<evidence type="ECO:0000256" key="5">
    <source>
        <dbReference type="ARBA" id="ARBA00023136"/>
    </source>
</evidence>
<keyword evidence="2" id="KW-1003">Cell membrane</keyword>
<feature type="transmembrane region" description="Helical" evidence="6">
    <location>
        <begin position="356"/>
        <end position="376"/>
    </location>
</feature>
<organism evidence="7 8">
    <name type="scientific">Rugamonas aquatica</name>
    <dbReference type="NCBI Taxonomy" id="2743357"/>
    <lineage>
        <taxon>Bacteria</taxon>
        <taxon>Pseudomonadati</taxon>
        <taxon>Pseudomonadota</taxon>
        <taxon>Betaproteobacteria</taxon>
        <taxon>Burkholderiales</taxon>
        <taxon>Oxalobacteraceae</taxon>
        <taxon>Telluria group</taxon>
        <taxon>Rugamonas</taxon>
    </lineage>
</organism>
<dbReference type="EMBL" id="WHUG01000002">
    <property type="protein sequence ID" value="MQA38009.1"/>
    <property type="molecule type" value="Genomic_DNA"/>
</dbReference>
<feature type="transmembrane region" description="Helical" evidence="6">
    <location>
        <begin position="115"/>
        <end position="139"/>
    </location>
</feature>
<dbReference type="RefSeq" id="WP_152837437.1">
    <property type="nucleotide sequence ID" value="NZ_WHUG01000002.1"/>
</dbReference>
<accession>A0A6A7MZ21</accession>
<dbReference type="Pfam" id="PF01943">
    <property type="entry name" value="Polysacc_synt"/>
    <property type="match status" value="1"/>
</dbReference>
<reference evidence="7 8" key="1">
    <citation type="submission" date="2019-10" db="EMBL/GenBank/DDBJ databases">
        <title>Two novel species isolated from a subtropical stream in China.</title>
        <authorList>
            <person name="Lu H."/>
        </authorList>
    </citation>
    <scope>NUCLEOTIDE SEQUENCE [LARGE SCALE GENOMIC DNA]</scope>
    <source>
        <strain evidence="7 8">FT29W</strain>
    </source>
</reference>
<dbReference type="InterPro" id="IPR050833">
    <property type="entry name" value="Poly_Biosynth_Transport"/>
</dbReference>
<feature type="transmembrane region" description="Helical" evidence="6">
    <location>
        <begin position="326"/>
        <end position="344"/>
    </location>
</feature>
<gene>
    <name evidence="7" type="ORF">GEV02_07600</name>
</gene>
<feature type="transmembrane region" description="Helical" evidence="6">
    <location>
        <begin position="151"/>
        <end position="170"/>
    </location>
</feature>
<feature type="transmembrane region" description="Helical" evidence="6">
    <location>
        <begin position="38"/>
        <end position="58"/>
    </location>
</feature>
<evidence type="ECO:0000313" key="7">
    <source>
        <dbReference type="EMBL" id="MQA38009.1"/>
    </source>
</evidence>
<keyword evidence="3 6" id="KW-0812">Transmembrane</keyword>